<dbReference type="EMBL" id="CAXAMM010039474">
    <property type="protein sequence ID" value="CAK9086694.1"/>
    <property type="molecule type" value="Genomic_DNA"/>
</dbReference>
<evidence type="ECO:0000256" key="5">
    <source>
        <dbReference type="SAM" id="MobiDB-lite"/>
    </source>
</evidence>
<feature type="transmembrane region" description="Helical" evidence="6">
    <location>
        <begin position="550"/>
        <end position="570"/>
    </location>
</feature>
<dbReference type="InterPro" id="IPR011990">
    <property type="entry name" value="TPR-like_helical_dom_sf"/>
</dbReference>
<feature type="compositionally biased region" description="Low complexity" evidence="5">
    <location>
        <begin position="14"/>
        <end position="24"/>
    </location>
</feature>
<organism evidence="7 8">
    <name type="scientific">Durusdinium trenchii</name>
    <dbReference type="NCBI Taxonomy" id="1381693"/>
    <lineage>
        <taxon>Eukaryota</taxon>
        <taxon>Sar</taxon>
        <taxon>Alveolata</taxon>
        <taxon>Dinophyceae</taxon>
        <taxon>Suessiales</taxon>
        <taxon>Symbiodiniaceae</taxon>
        <taxon>Durusdinium</taxon>
    </lineage>
</organism>
<evidence type="ECO:0000256" key="3">
    <source>
        <dbReference type="ARBA" id="ARBA00022989"/>
    </source>
</evidence>
<reference evidence="7 8" key="1">
    <citation type="submission" date="2024-02" db="EMBL/GenBank/DDBJ databases">
        <authorList>
            <person name="Chen Y."/>
            <person name="Shah S."/>
            <person name="Dougan E. K."/>
            <person name="Thang M."/>
            <person name="Chan C."/>
        </authorList>
    </citation>
    <scope>NUCLEOTIDE SEQUENCE [LARGE SCALE GENOMIC DNA]</scope>
</reference>
<dbReference type="PANTHER" id="PTHR30238:SF0">
    <property type="entry name" value="THYLAKOID MEMBRANE PROTEIN TERC, CHLOROPLASTIC"/>
    <property type="match status" value="1"/>
</dbReference>
<gene>
    <name evidence="7" type="ORF">SCF082_LOCUS41006</name>
</gene>
<accession>A0ABP0QFB2</accession>
<comment type="subcellular location">
    <subcellularLocation>
        <location evidence="1">Membrane</location>
        <topology evidence="1">Multi-pass membrane protein</topology>
    </subcellularLocation>
</comment>
<feature type="region of interest" description="Disordered" evidence="5">
    <location>
        <begin position="108"/>
        <end position="144"/>
    </location>
</feature>
<sequence length="629" mass="68103">MDDLATESSRSHSRSSQSSEAAAEGIEHLTWEVQELLKDGHPELAAKLLSEAEVSVLAGGQENPTLHYLKKASLHTLWAAVLEDIGEKDKAAKLYDEALTCLRHDEPQHLDSCTSSDASHRTSHSGGSGGSASAESFKVPPEQQVLLPLEEKMKLLMEREEPEQKTCLEAAHEPQQLREAELPKPEALSGIPEPPKPEASSPAKAKGAEPSQSSAYEPSTPAPAPAPDATPLATAVRVGGGFKLPKAPPKASSAKAAPRKVKAKETPEPSKEELGARLTEAAKKAMVTADHFLGLAKFDRAADVLEDQLMEISSDNCPLRNSNLHIELLEKYGGILWWDGDLESAIDAYAAADEVLTEPLGCESFHIFPYFDSQSLLGRALFLTICADCLARRGADSGTGSDPQLLMRRAKIWSLVAQIHRKSGDLEAADRHLQAAMHSLEVLPKMPSGSDKTYSPMALDDLLRDLQAALGQVCVEKKEYSRAQELYLMAFSPQKLPKDCDVHEPSKGRDLTYGTYATRLVLVVLCLELTDVAFAVDSVSAIIAQIPDLFLAYTACVFAMLGLRATFFVVDELVKLFTLLPYAVSVILMFIGAKLVVRGWIHIPGEVVCMTLVGVLTVSSSLSVVKQMP</sequence>
<dbReference type="Proteomes" id="UP001642464">
    <property type="component" value="Unassembled WGS sequence"/>
</dbReference>
<evidence type="ECO:0000256" key="4">
    <source>
        <dbReference type="ARBA" id="ARBA00023136"/>
    </source>
</evidence>
<evidence type="ECO:0000256" key="1">
    <source>
        <dbReference type="ARBA" id="ARBA00004141"/>
    </source>
</evidence>
<comment type="caution">
    <text evidence="7">The sequence shown here is derived from an EMBL/GenBank/DDBJ whole genome shotgun (WGS) entry which is preliminary data.</text>
</comment>
<dbReference type="PANTHER" id="PTHR30238">
    <property type="entry name" value="MEMBRANE BOUND PREDICTED REDOX MODULATOR"/>
    <property type="match status" value="1"/>
</dbReference>
<protein>
    <submittedName>
        <fullName evidence="7">Membrane-bound redox modulator Alx</fullName>
    </submittedName>
</protein>
<feature type="region of interest" description="Disordered" evidence="5">
    <location>
        <begin position="186"/>
        <end position="274"/>
    </location>
</feature>
<evidence type="ECO:0000313" key="7">
    <source>
        <dbReference type="EMBL" id="CAK9086694.1"/>
    </source>
</evidence>
<dbReference type="Pfam" id="PF03741">
    <property type="entry name" value="TerC"/>
    <property type="match status" value="1"/>
</dbReference>
<keyword evidence="2 6" id="KW-0812">Transmembrane</keyword>
<evidence type="ECO:0000313" key="8">
    <source>
        <dbReference type="Proteomes" id="UP001642464"/>
    </source>
</evidence>
<dbReference type="Gene3D" id="1.25.40.10">
    <property type="entry name" value="Tetratricopeptide repeat domain"/>
    <property type="match status" value="1"/>
</dbReference>
<feature type="region of interest" description="Disordered" evidence="5">
    <location>
        <begin position="1"/>
        <end position="25"/>
    </location>
</feature>
<keyword evidence="8" id="KW-1185">Reference proteome</keyword>
<dbReference type="InterPro" id="IPR005496">
    <property type="entry name" value="Integral_membrane_TerC"/>
</dbReference>
<proteinExistence type="predicted"/>
<feature type="compositionally biased region" description="Basic and acidic residues" evidence="5">
    <location>
        <begin position="263"/>
        <end position="274"/>
    </location>
</feature>
<feature type="transmembrane region" description="Helical" evidence="6">
    <location>
        <begin position="603"/>
        <end position="625"/>
    </location>
</feature>
<evidence type="ECO:0000256" key="6">
    <source>
        <dbReference type="SAM" id="Phobius"/>
    </source>
</evidence>
<evidence type="ECO:0000256" key="2">
    <source>
        <dbReference type="ARBA" id="ARBA00022692"/>
    </source>
</evidence>
<name>A0ABP0QFB2_9DINO</name>
<dbReference type="SUPFAM" id="SSF48452">
    <property type="entry name" value="TPR-like"/>
    <property type="match status" value="1"/>
</dbReference>
<keyword evidence="3 6" id="KW-1133">Transmembrane helix</keyword>
<feature type="transmembrane region" description="Helical" evidence="6">
    <location>
        <begin position="577"/>
        <end position="597"/>
    </location>
</feature>
<keyword evidence="4 6" id="KW-0472">Membrane</keyword>
<feature type="compositionally biased region" description="Low complexity" evidence="5">
    <location>
        <begin position="198"/>
        <end position="211"/>
    </location>
</feature>